<dbReference type="EMBL" id="LN877948">
    <property type="protein sequence ID" value="CUV04791.1"/>
    <property type="molecule type" value="Genomic_DNA"/>
</dbReference>
<dbReference type="VEuPathDB" id="CryptoDB:CHUDEA2_4150"/>
<dbReference type="Proteomes" id="UP000199752">
    <property type="component" value="Chromosome 2"/>
</dbReference>
<accession>A0A0S4TDD6</accession>
<evidence type="ECO:0000313" key="3">
    <source>
        <dbReference type="EMBL" id="PPS93229.1"/>
    </source>
</evidence>
<reference evidence="3 4" key="1">
    <citation type="submission" date="2014-11" db="EMBL/GenBank/DDBJ databases">
        <title>Comparative genomic analysis of Cryptosporidium hominis reveals occurrence of genetic recombination in virulent subtypes.</title>
        <authorList>
            <person name="Guo Y."/>
            <person name="Tang K."/>
            <person name="Frace M."/>
            <person name="Li N."/>
            <person name="Roellig D.M."/>
            <person name="Sammons S."/>
            <person name="Knipe K."/>
            <person name="Rowe L."/>
            <person name="Feng Y."/>
            <person name="Xiao L."/>
        </authorList>
    </citation>
    <scope>NUCLEOTIDE SEQUENCE [LARGE SCALE GENOMIC DNA]</scope>
    <source>
        <strain evidence="3">30976</strain>
    </source>
</reference>
<feature type="region of interest" description="Disordered" evidence="1">
    <location>
        <begin position="1"/>
        <end position="31"/>
    </location>
</feature>
<dbReference type="EMBL" id="JTAI01000043">
    <property type="protein sequence ID" value="PPS93229.1"/>
    <property type="molecule type" value="Genomic_DNA"/>
</dbReference>
<keyword evidence="4" id="KW-1185">Reference proteome</keyword>
<dbReference type="Pfam" id="PF12314">
    <property type="entry name" value="IMCp"/>
    <property type="match status" value="1"/>
</dbReference>
<organism evidence="2">
    <name type="scientific">Cryptosporidium hominis</name>
    <dbReference type="NCBI Taxonomy" id="237895"/>
    <lineage>
        <taxon>Eukaryota</taxon>
        <taxon>Sar</taxon>
        <taxon>Alveolata</taxon>
        <taxon>Apicomplexa</taxon>
        <taxon>Conoidasida</taxon>
        <taxon>Coccidia</taxon>
        <taxon>Eucoccidiorida</taxon>
        <taxon>Eimeriorina</taxon>
        <taxon>Cryptosporidiidae</taxon>
        <taxon>Cryptosporidium</taxon>
    </lineage>
</organism>
<evidence type="ECO:0000256" key="1">
    <source>
        <dbReference type="SAM" id="MobiDB-lite"/>
    </source>
</evidence>
<feature type="compositionally biased region" description="Low complexity" evidence="1">
    <location>
        <begin position="11"/>
        <end position="28"/>
    </location>
</feature>
<dbReference type="OrthoDB" id="375509at2759"/>
<name>A0A0S4TDD6_CRYHO</name>
<dbReference type="VEuPathDB" id="CryptoDB:Chro.20444"/>
<dbReference type="AlphaFoldDB" id="A0A0S4TDD6"/>
<dbReference type="VEuPathDB" id="CryptoDB:GY17_00003755"/>
<gene>
    <name evidence="2" type="ORF">CHUDEA2_4150</name>
    <name evidence="3" type="ORF">GY17_00003755</name>
</gene>
<evidence type="ECO:0000313" key="2">
    <source>
        <dbReference type="EMBL" id="CUV04791.1"/>
    </source>
</evidence>
<reference evidence="3 4" key="3">
    <citation type="submission" date="2017-10" db="EMBL/GenBank/DDBJ databases">
        <title>Consistent, comparative and evidence-based genome annotation and re-annotation for the closely-related species, Cryptosporidium parvum, C. hominis and C. tyzzeri.</title>
        <authorList>
            <person name="Baptista R.P."/>
            <person name="Li Y."/>
            <person name="Sateriale A."/>
            <person name="Striepen B."/>
            <person name="Kissinger J.C."/>
        </authorList>
    </citation>
    <scope>NUCLEOTIDE SEQUENCE [LARGE SCALE GENOMIC DNA]</scope>
    <source>
        <strain evidence="3">30976</strain>
    </source>
</reference>
<dbReference type="VEuPathDB" id="CryptoDB:ChTU502y2012_378g0015"/>
<dbReference type="InterPro" id="IPR022086">
    <property type="entry name" value="IMCp"/>
</dbReference>
<reference evidence="2" key="2">
    <citation type="submission" date="2015-08" db="EMBL/GenBank/DDBJ databases">
        <authorList>
            <person name="Babu N.S."/>
            <person name="Beckwith C.J."/>
            <person name="Beseler K.G."/>
            <person name="Brison A."/>
            <person name="Carone J.V."/>
            <person name="Caskin T.P."/>
            <person name="Diamond M."/>
            <person name="Durham M.E."/>
            <person name="Foxe J.M."/>
            <person name="Go M."/>
            <person name="Henderson B.A."/>
            <person name="Jones I.B."/>
            <person name="McGettigan J.A."/>
            <person name="Micheletti S.J."/>
            <person name="Nasrallah M.E."/>
            <person name="Ortiz D."/>
            <person name="Piller C.R."/>
            <person name="Privatt S.R."/>
            <person name="Schneider S.L."/>
            <person name="Sharp S."/>
            <person name="Smith T.C."/>
            <person name="Stanton J.D."/>
            <person name="Ullery H.E."/>
            <person name="Wilson R.J."/>
            <person name="Serrano M.G."/>
            <person name="Buck G."/>
            <person name="Lee V."/>
            <person name="Wang Y."/>
            <person name="Carvalho R."/>
            <person name="Voegtly L."/>
            <person name="Shi R."/>
            <person name="Duckworth R."/>
            <person name="Johnson A."/>
            <person name="Loviza R."/>
            <person name="Walstead R."/>
            <person name="Shah Z."/>
            <person name="Kiflezghi M."/>
            <person name="Wade K."/>
            <person name="Ball S.L."/>
            <person name="Bradley K.W."/>
            <person name="Asai D.J."/>
            <person name="Bowman C.A."/>
            <person name="Russell D.A."/>
            <person name="Pope W.H."/>
            <person name="Jacobs-Sera D."/>
            <person name="Hendrix R.W."/>
            <person name="Hatfull G.F."/>
        </authorList>
    </citation>
    <scope>NUCLEOTIDE SEQUENCE [LARGE SCALE GENOMIC DNA]</scope>
</reference>
<sequence>MAEVPVSEDISASQQPPSSSYSLPPQFSNEPDVRTMASIKATLSKKAEELVKAGQPYVMTSLGPIPLPDNVRNQIPEKFVAAPVLEEREVIVARREVQERIIEVPQIQYEHKFVEVPQKVVVEKIIPIPKDVVREVEIPRYTATVEEKVIEVPQGVKFVEVPVEVPIAYPPRIVPVPKPYIVERTVELSRPVIEERLLEVPQKVYRQVPYYKDVEVPFVVPRYVEKLVEIPFHPGMMYDENMLNQSIPPIPPQSQPPFMMGGPGSAPTSAPLLSMPPPMYGTNDPEDVASDGLPSHPAIPPYHMLPQPQPGVIPQMIPLANSYAAFPLPQGVGMSPHMLNSGNTAHIPGKTPVPFNPPQQPPQNLLNGVNINQIQFPPNQRQQFPYQFPPQQ</sequence>
<proteinExistence type="predicted"/>
<evidence type="ECO:0000313" key="4">
    <source>
        <dbReference type="Proteomes" id="UP001429100"/>
    </source>
</evidence>
<dbReference type="Proteomes" id="UP001429100">
    <property type="component" value="Unassembled WGS sequence"/>
</dbReference>
<protein>
    <submittedName>
        <fullName evidence="3">Articulin family protein</fullName>
    </submittedName>
</protein>